<feature type="region of interest" description="Disordered" evidence="9">
    <location>
        <begin position="99"/>
        <end position="136"/>
    </location>
</feature>
<evidence type="ECO:0000259" key="11">
    <source>
        <dbReference type="PROSITE" id="PS50893"/>
    </source>
</evidence>
<feature type="transmembrane region" description="Helical" evidence="10">
    <location>
        <begin position="787"/>
        <end position="809"/>
    </location>
</feature>
<organism evidence="12 13">
    <name type="scientific">Drosophila rhopaloa</name>
    <name type="common">Fruit fly</name>
    <dbReference type="NCBI Taxonomy" id="1041015"/>
    <lineage>
        <taxon>Eukaryota</taxon>
        <taxon>Metazoa</taxon>
        <taxon>Ecdysozoa</taxon>
        <taxon>Arthropoda</taxon>
        <taxon>Hexapoda</taxon>
        <taxon>Insecta</taxon>
        <taxon>Pterygota</taxon>
        <taxon>Neoptera</taxon>
        <taxon>Endopterygota</taxon>
        <taxon>Diptera</taxon>
        <taxon>Brachycera</taxon>
        <taxon>Muscomorpha</taxon>
        <taxon>Ephydroidea</taxon>
        <taxon>Drosophilidae</taxon>
        <taxon>Drosophila</taxon>
        <taxon>Sophophora</taxon>
    </lineage>
</organism>
<feature type="compositionally biased region" description="Polar residues" evidence="9">
    <location>
        <begin position="1"/>
        <end position="16"/>
    </location>
</feature>
<feature type="transmembrane region" description="Helical" evidence="10">
    <location>
        <begin position="1177"/>
        <end position="1195"/>
    </location>
</feature>
<evidence type="ECO:0000256" key="3">
    <source>
        <dbReference type="ARBA" id="ARBA00022448"/>
    </source>
</evidence>
<sequence>MSSWSLASAVSPNVTSGDVIRLNNLRSSSETNLPTRGSEKYGGSGGLPRPTTPVPGRKLSSKRPPHLTLNVSAKSHDAPLAETENTVLSASASIYGTPMGATPISSPASHSQRSQKSQNSDESRHSSSTATSGGSIFPHEQYKTIKKINIGFENICYTTKFGVFQKETKDVLMGLTGYFKSGELSAILGPSGAGKSTLLNILSGYTTYGYTGNFRINGNQRDLKAFKPNLAFIRQDTSLQAFLSVKEAMHFAANLKIGHHMTLSEKKERVKSILEAIGMYENRHTRTGQLSGGQKKRLAIALELVNNPPVLILDEPTTGLDSSTSNQLINLLKKLALEGRTVICTIHQPSALTFAMFDHLYAIGEGQCIYSGGSQNLLPFLGALNLHCPESYNPADYLMEIATHDYDTEDDNQLKKLVALIDNGRNEDYRQSKSARVAQLAAMKKVDQLMAAGLITPVTAPVMSTSVPAHFLQGSTFKPLTPINELSSRVWDSQTTGIGSGDVGGKSAGSCCKPKKKKKPRPALELDPSHLCKRQNIYATPFYRQLGILLVRTFLLIWRDSSLTTMRFAIHLITGLLIGTLYFGIGNDASQTLNIFRYLFYTIMFIMYCAFSGILVKFPLEFPIVSREHFNRWYSLRAYYVAITLADLPIQIICSALFIVPTYLLTQQPLEPWRFGLFFLIVFVTALVSQSIGLAVGAALSLKLGSILGPFFICPFLQFSGFFLMEKDAPVYMRWMFDVSFLKYSLEGAMAAIFGYDRERLVCEEMYCHLMVPKHILKSLDMADPNYSLALIFLLGILVFLRILAFYIMSFRLRLIISRRQMSDNAVQIQANGLAQKQQALELHFSQVSYSLKGAAKGSTPILNEACGVFKSGRLTAILGPSGAGKSTLLNALAGFKLQGVSGQFLLNGKPRDMQSFRKMSAYIAQDFVMLNLLTVEETLRVSVDLKMPSSTNPEDKQKTIDDIIDILQLQSCRKTLVRNISGGEHKRLSIGIELVTNPPVMFFDEPTSGLDCVASYQVICHLQQLAHDGRIVVCVVHQPGSRLFQLFDDVLVLAHGEVLYAGEQREMLGTFATFGHICPQYYNPADFALEVCSQSSTSERCESLITQNKMIYCNSSNIVKLQVDEETALMDVHQETLDLADLRGKEQVGFWFQLSVLLRRHLRSMSRDMVAVQMRLVMHVVVALLLGVVYWQIGGDAGKIVSNVSCLFFIILFVFAGNAMPSILLCMQDSAVFIREYYNGWYSLGAYYLSKVLADLPLQLTCPTMFISIGYFMTGQPPEFHRFAMCWGICVMTAFIGHFIGVIAGSLFPMQLAIFLVPSATIPFLLFSGFFIRLSELSWFLRPICDVSFFRYIFEGLMRAIYGYDRGELECHAAMNFCYYRTADQFLKDFAMQGDEFGWDMAVLGVFVILLLLAFFVTLSTVIRRALR</sequence>
<keyword evidence="3" id="KW-0813">Transport</keyword>
<keyword evidence="4 10" id="KW-0812">Transmembrane</keyword>
<dbReference type="InterPro" id="IPR043926">
    <property type="entry name" value="ABCG_dom"/>
</dbReference>
<feature type="transmembrane region" description="Helical" evidence="10">
    <location>
        <begin position="1201"/>
        <end position="1228"/>
    </location>
</feature>
<keyword evidence="6" id="KW-0067">ATP-binding</keyword>
<evidence type="ECO:0000256" key="9">
    <source>
        <dbReference type="SAM" id="MobiDB-lite"/>
    </source>
</evidence>
<dbReference type="Pfam" id="PF00005">
    <property type="entry name" value="ABC_tran"/>
    <property type="match status" value="2"/>
</dbReference>
<feature type="transmembrane region" description="Helical" evidence="10">
    <location>
        <begin position="1402"/>
        <end position="1424"/>
    </location>
</feature>
<reference evidence="13" key="1">
    <citation type="journal article" date="2021" name="Elife">
        <title>Highly contiguous assemblies of 101 drosophilid genomes.</title>
        <authorList>
            <person name="Kim B.Y."/>
            <person name="Wang J.R."/>
            <person name="Miller D.E."/>
            <person name="Barmina O."/>
            <person name="Delaney E."/>
            <person name="Thompson A."/>
            <person name="Comeault A.A."/>
            <person name="Peede D."/>
            <person name="D'Agostino E.R."/>
            <person name="Pelaez J."/>
            <person name="Aguilar J.M."/>
            <person name="Haji D."/>
            <person name="Matsunaga T."/>
            <person name="Armstrong E.E."/>
            <person name="Zych M."/>
            <person name="Ogawa Y."/>
            <person name="Stamenkovic-Radak M."/>
            <person name="Jelic M."/>
            <person name="Veselinovic M.S."/>
            <person name="Tanaskovic M."/>
            <person name="Eric P."/>
            <person name="Gao J.J."/>
            <person name="Katoh T.K."/>
            <person name="Toda M.J."/>
            <person name="Watabe H."/>
            <person name="Watada M."/>
            <person name="Davis J.S."/>
            <person name="Moyle L.C."/>
            <person name="Manoli G."/>
            <person name="Bertolini E."/>
            <person name="Kostal V."/>
            <person name="Hawley R.S."/>
            <person name="Takahashi A."/>
            <person name="Jones C.D."/>
            <person name="Price D.K."/>
            <person name="Whiteman N."/>
            <person name="Kopp A."/>
            <person name="Matute D.R."/>
            <person name="Petrov D.A."/>
        </authorList>
    </citation>
    <scope>NUCLEOTIDE SEQUENCE [LARGE SCALE GENOMIC DNA]</scope>
</reference>
<dbReference type="InterPro" id="IPR027417">
    <property type="entry name" value="P-loop_NTPase"/>
</dbReference>
<dbReference type="EnsemblMetazoa" id="XM_017118730.2">
    <property type="protein sequence ID" value="XP_016974219.2"/>
    <property type="gene ID" value="LOC108040987"/>
</dbReference>
<evidence type="ECO:0000313" key="13">
    <source>
        <dbReference type="Proteomes" id="UP001652680"/>
    </source>
</evidence>
<dbReference type="InterPro" id="IPR003593">
    <property type="entry name" value="AAA+_ATPase"/>
</dbReference>
<protein>
    <recommendedName>
        <fullName evidence="11">ABC transporter domain-containing protein</fullName>
    </recommendedName>
</protein>
<evidence type="ECO:0000256" key="4">
    <source>
        <dbReference type="ARBA" id="ARBA00022692"/>
    </source>
</evidence>
<dbReference type="InterPro" id="IPR050352">
    <property type="entry name" value="ABCG_transporters"/>
</dbReference>
<proteinExistence type="inferred from homology"/>
<dbReference type="InterPro" id="IPR003439">
    <property type="entry name" value="ABC_transporter-like_ATP-bd"/>
</dbReference>
<dbReference type="InterPro" id="IPR013525">
    <property type="entry name" value="ABC2_TM"/>
</dbReference>
<dbReference type="Gene3D" id="3.40.50.300">
    <property type="entry name" value="P-loop containing nucleotide triphosphate hydrolases"/>
    <property type="match status" value="2"/>
</dbReference>
<evidence type="ECO:0000256" key="6">
    <source>
        <dbReference type="ARBA" id="ARBA00022840"/>
    </source>
</evidence>
<evidence type="ECO:0000256" key="5">
    <source>
        <dbReference type="ARBA" id="ARBA00022741"/>
    </source>
</evidence>
<dbReference type="SMART" id="SM00382">
    <property type="entry name" value="AAA"/>
    <property type="match status" value="2"/>
</dbReference>
<feature type="domain" description="ABC transporter" evidence="11">
    <location>
        <begin position="150"/>
        <end position="390"/>
    </location>
</feature>
<dbReference type="RefSeq" id="XP_016974219.2">
    <property type="nucleotide sequence ID" value="XM_017118730.2"/>
</dbReference>
<feature type="transmembrane region" description="Helical" evidence="10">
    <location>
        <begin position="568"/>
        <end position="586"/>
    </location>
</feature>
<feature type="transmembrane region" description="Helical" evidence="10">
    <location>
        <begin position="1313"/>
        <end position="1333"/>
    </location>
</feature>
<comment type="similarity">
    <text evidence="2">Belongs to the ABC transporter superfamily. ABCG family. Eye pigment precursor importer (TC 3.A.1.204) subfamily.</text>
</comment>
<feature type="transmembrane region" description="Helical" evidence="10">
    <location>
        <begin position="677"/>
        <end position="700"/>
    </location>
</feature>
<keyword evidence="8 10" id="KW-0472">Membrane</keyword>
<dbReference type="PANTHER" id="PTHR48041">
    <property type="entry name" value="ABC TRANSPORTER G FAMILY MEMBER 28"/>
    <property type="match status" value="1"/>
</dbReference>
<accession>A0ABM5H461</accession>
<feature type="transmembrane region" description="Helical" evidence="10">
    <location>
        <begin position="1249"/>
        <end position="1275"/>
    </location>
</feature>
<dbReference type="Pfam" id="PF01061">
    <property type="entry name" value="ABC2_membrane"/>
    <property type="match status" value="2"/>
</dbReference>
<feature type="transmembrane region" description="Helical" evidence="10">
    <location>
        <begin position="542"/>
        <end position="559"/>
    </location>
</feature>
<evidence type="ECO:0000313" key="12">
    <source>
        <dbReference type="EnsemblMetazoa" id="XP_016974219.2"/>
    </source>
</evidence>
<dbReference type="PANTHER" id="PTHR48041:SF118">
    <property type="entry name" value="ATP-BINDING CASSETTE TRANSPORTER (ABC TRANSPORTER) FAMILY G MEMBER 16"/>
    <property type="match status" value="1"/>
</dbReference>
<feature type="transmembrane region" description="Helical" evidence="10">
    <location>
        <begin position="639"/>
        <end position="665"/>
    </location>
</feature>
<keyword evidence="13" id="KW-1185">Reference proteome</keyword>
<evidence type="ECO:0000256" key="1">
    <source>
        <dbReference type="ARBA" id="ARBA00004141"/>
    </source>
</evidence>
<feature type="region of interest" description="Disordered" evidence="9">
    <location>
        <begin position="1"/>
        <end position="80"/>
    </location>
</feature>
<feature type="transmembrane region" description="Helical" evidence="10">
    <location>
        <begin position="707"/>
        <end position="725"/>
    </location>
</feature>
<feature type="transmembrane region" description="Helical" evidence="10">
    <location>
        <begin position="1281"/>
        <end position="1301"/>
    </location>
</feature>
<reference evidence="12" key="2">
    <citation type="submission" date="2025-05" db="UniProtKB">
        <authorList>
            <consortium name="EnsemblMetazoa"/>
        </authorList>
    </citation>
    <scope>IDENTIFICATION</scope>
</reference>
<evidence type="ECO:0000256" key="2">
    <source>
        <dbReference type="ARBA" id="ARBA00005814"/>
    </source>
</evidence>
<dbReference type="Pfam" id="PF19055">
    <property type="entry name" value="ABC2_membrane_7"/>
    <property type="match status" value="1"/>
</dbReference>
<comment type="subcellular location">
    <subcellularLocation>
        <location evidence="1">Membrane</location>
        <topology evidence="1">Multi-pass membrane protein</topology>
    </subcellularLocation>
</comment>
<evidence type="ECO:0000256" key="10">
    <source>
        <dbReference type="SAM" id="Phobius"/>
    </source>
</evidence>
<dbReference type="InterPro" id="IPR017871">
    <property type="entry name" value="ABC_transporter-like_CS"/>
</dbReference>
<keyword evidence="7 10" id="KW-1133">Transmembrane helix</keyword>
<feature type="transmembrane region" description="Helical" evidence="10">
    <location>
        <begin position="598"/>
        <end position="618"/>
    </location>
</feature>
<dbReference type="Proteomes" id="UP001652680">
    <property type="component" value="Unassembled WGS sequence"/>
</dbReference>
<name>A0ABM5H461_DRORH</name>
<feature type="compositionally biased region" description="Polar residues" evidence="9">
    <location>
        <begin position="24"/>
        <end position="35"/>
    </location>
</feature>
<feature type="compositionally biased region" description="Polar residues" evidence="9">
    <location>
        <begin position="103"/>
        <end position="118"/>
    </location>
</feature>
<evidence type="ECO:0000256" key="7">
    <source>
        <dbReference type="ARBA" id="ARBA00022989"/>
    </source>
</evidence>
<dbReference type="PROSITE" id="PS00211">
    <property type="entry name" value="ABC_TRANSPORTER_1"/>
    <property type="match status" value="1"/>
</dbReference>
<evidence type="ECO:0000256" key="8">
    <source>
        <dbReference type="ARBA" id="ARBA00023136"/>
    </source>
</evidence>
<dbReference type="CDD" id="cd03213">
    <property type="entry name" value="ABCG_EPDR"/>
    <property type="match status" value="2"/>
</dbReference>
<dbReference type="GeneID" id="108040987"/>
<keyword evidence="5" id="KW-0547">Nucleotide-binding</keyword>
<dbReference type="SUPFAM" id="SSF52540">
    <property type="entry name" value="P-loop containing nucleoside triphosphate hydrolases"/>
    <property type="match status" value="2"/>
</dbReference>
<feature type="domain" description="ABC transporter" evidence="11">
    <location>
        <begin position="843"/>
        <end position="1081"/>
    </location>
</feature>
<dbReference type="PROSITE" id="PS50893">
    <property type="entry name" value="ABC_TRANSPORTER_2"/>
    <property type="match status" value="2"/>
</dbReference>